<keyword evidence="2" id="KW-1185">Reference proteome</keyword>
<accession>A0A6G0WV42</accession>
<dbReference type="EMBL" id="VJMJ01000143">
    <property type="protein sequence ID" value="KAF0731395.1"/>
    <property type="molecule type" value="Genomic_DNA"/>
</dbReference>
<evidence type="ECO:0000313" key="2">
    <source>
        <dbReference type="Proteomes" id="UP000481153"/>
    </source>
</evidence>
<dbReference type="VEuPathDB" id="FungiDB:AeMF1_014134"/>
<sequence>MLRPHDLIQDIHGLPYLEEIGFCNCTARLGDVIFKFAATSSSLERIYLCASDNPLGELTAITNPMGDDLLKCIRSRPIKVFSLEGFSWESTDLRDQVVRSVLSNPALDEITVNEHDDVESLTFQLHFKRCNGLMTWEFFGRYPDELSDWSNFDGFLRLFLPLLETKVEDFKVIEPHDFGFQPLCTILEPSLRQSKVTKLEFGPYPLSNEDAL</sequence>
<comment type="caution">
    <text evidence="1">The sequence shown here is derived from an EMBL/GenBank/DDBJ whole genome shotgun (WGS) entry which is preliminary data.</text>
</comment>
<organism evidence="1 2">
    <name type="scientific">Aphanomyces euteiches</name>
    <dbReference type="NCBI Taxonomy" id="100861"/>
    <lineage>
        <taxon>Eukaryota</taxon>
        <taxon>Sar</taxon>
        <taxon>Stramenopiles</taxon>
        <taxon>Oomycota</taxon>
        <taxon>Saprolegniomycetes</taxon>
        <taxon>Saprolegniales</taxon>
        <taxon>Verrucalvaceae</taxon>
        <taxon>Aphanomyces</taxon>
    </lineage>
</organism>
<name>A0A6G0WV42_9STRA</name>
<gene>
    <name evidence="1" type="ORF">Ae201684_011298</name>
</gene>
<evidence type="ECO:0000313" key="1">
    <source>
        <dbReference type="EMBL" id="KAF0731395.1"/>
    </source>
</evidence>
<reference evidence="1 2" key="1">
    <citation type="submission" date="2019-07" db="EMBL/GenBank/DDBJ databases">
        <title>Genomics analysis of Aphanomyces spp. identifies a new class of oomycete effector associated with host adaptation.</title>
        <authorList>
            <person name="Gaulin E."/>
        </authorList>
    </citation>
    <scope>NUCLEOTIDE SEQUENCE [LARGE SCALE GENOMIC DNA]</scope>
    <source>
        <strain evidence="1 2">ATCC 201684</strain>
    </source>
</reference>
<dbReference type="Proteomes" id="UP000481153">
    <property type="component" value="Unassembled WGS sequence"/>
</dbReference>
<proteinExistence type="predicted"/>
<dbReference type="AlphaFoldDB" id="A0A6G0WV42"/>
<protein>
    <submittedName>
        <fullName evidence="1">Uncharacterized protein</fullName>
    </submittedName>
</protein>